<evidence type="ECO:0000256" key="1">
    <source>
        <dbReference type="ARBA" id="ARBA00004308"/>
    </source>
</evidence>
<organism evidence="8 9">
    <name type="scientific">Serendipita vermifera MAFF 305830</name>
    <dbReference type="NCBI Taxonomy" id="933852"/>
    <lineage>
        <taxon>Eukaryota</taxon>
        <taxon>Fungi</taxon>
        <taxon>Dikarya</taxon>
        <taxon>Basidiomycota</taxon>
        <taxon>Agaricomycotina</taxon>
        <taxon>Agaricomycetes</taxon>
        <taxon>Sebacinales</taxon>
        <taxon>Serendipitaceae</taxon>
        <taxon>Serendipita</taxon>
    </lineage>
</organism>
<dbReference type="OrthoDB" id="266334at2759"/>
<keyword evidence="9" id="KW-1185">Reference proteome</keyword>
<dbReference type="InterPro" id="IPR045120">
    <property type="entry name" value="Suco/Slp1-like"/>
</dbReference>
<feature type="region of interest" description="Disordered" evidence="5">
    <location>
        <begin position="394"/>
        <end position="499"/>
    </location>
</feature>
<evidence type="ECO:0000256" key="6">
    <source>
        <dbReference type="SAM" id="SignalP"/>
    </source>
</evidence>
<reference evidence="9" key="2">
    <citation type="submission" date="2015-01" db="EMBL/GenBank/DDBJ databases">
        <title>Evolutionary Origins and Diversification of the Mycorrhizal Mutualists.</title>
        <authorList>
            <consortium name="DOE Joint Genome Institute"/>
            <consortium name="Mycorrhizal Genomics Consortium"/>
            <person name="Kohler A."/>
            <person name="Kuo A."/>
            <person name="Nagy L.G."/>
            <person name="Floudas D."/>
            <person name="Copeland A."/>
            <person name="Barry K.W."/>
            <person name="Cichocki N."/>
            <person name="Veneault-Fourrey C."/>
            <person name="LaButti K."/>
            <person name="Lindquist E.A."/>
            <person name="Lipzen A."/>
            <person name="Lundell T."/>
            <person name="Morin E."/>
            <person name="Murat C."/>
            <person name="Riley R."/>
            <person name="Ohm R."/>
            <person name="Sun H."/>
            <person name="Tunlid A."/>
            <person name="Henrissat B."/>
            <person name="Grigoriev I.V."/>
            <person name="Hibbett D.S."/>
            <person name="Martin F."/>
        </authorList>
    </citation>
    <scope>NUCLEOTIDE SEQUENCE [LARGE SCALE GENOMIC DNA]</scope>
    <source>
        <strain evidence="9">MAFF 305830</strain>
    </source>
</reference>
<dbReference type="EMBL" id="KN824379">
    <property type="protein sequence ID" value="KIM21568.1"/>
    <property type="molecule type" value="Genomic_DNA"/>
</dbReference>
<dbReference type="Gene3D" id="2.60.120.260">
    <property type="entry name" value="Galactose-binding domain-like"/>
    <property type="match status" value="1"/>
</dbReference>
<dbReference type="Proteomes" id="UP000054097">
    <property type="component" value="Unassembled WGS sequence"/>
</dbReference>
<feature type="region of interest" description="Disordered" evidence="5">
    <location>
        <begin position="334"/>
        <end position="353"/>
    </location>
</feature>
<dbReference type="PANTHER" id="PTHR12953:SF0">
    <property type="entry name" value="SUN DOMAIN-CONTAINING OSSIFICATION FACTOR"/>
    <property type="match status" value="1"/>
</dbReference>
<feature type="compositionally biased region" description="Polar residues" evidence="5">
    <location>
        <begin position="130"/>
        <end position="148"/>
    </location>
</feature>
<reference evidence="8 9" key="1">
    <citation type="submission" date="2014-04" db="EMBL/GenBank/DDBJ databases">
        <authorList>
            <consortium name="DOE Joint Genome Institute"/>
            <person name="Kuo A."/>
            <person name="Zuccaro A."/>
            <person name="Kohler A."/>
            <person name="Nagy L.G."/>
            <person name="Floudas D."/>
            <person name="Copeland A."/>
            <person name="Barry K.W."/>
            <person name="Cichocki N."/>
            <person name="Veneault-Fourrey C."/>
            <person name="LaButti K."/>
            <person name="Lindquist E.A."/>
            <person name="Lipzen A."/>
            <person name="Lundell T."/>
            <person name="Morin E."/>
            <person name="Murat C."/>
            <person name="Sun H."/>
            <person name="Tunlid A."/>
            <person name="Henrissat B."/>
            <person name="Grigoriev I.V."/>
            <person name="Hibbett D.S."/>
            <person name="Martin F."/>
            <person name="Nordberg H.P."/>
            <person name="Cantor M.N."/>
            <person name="Hua S.X."/>
        </authorList>
    </citation>
    <scope>NUCLEOTIDE SEQUENCE [LARGE SCALE GENOMIC DNA]</scope>
    <source>
        <strain evidence="8 9">MAFF 305830</strain>
    </source>
</reference>
<feature type="compositionally biased region" description="Basic residues" evidence="5">
    <location>
        <begin position="738"/>
        <end position="758"/>
    </location>
</feature>
<feature type="compositionally biased region" description="Polar residues" evidence="5">
    <location>
        <begin position="408"/>
        <end position="422"/>
    </location>
</feature>
<comment type="subcellular location">
    <subcellularLocation>
        <location evidence="1">Endomembrane system</location>
    </subcellularLocation>
</comment>
<feature type="compositionally biased region" description="Basic and acidic residues" evidence="5">
    <location>
        <begin position="74"/>
        <end position="91"/>
    </location>
</feature>
<dbReference type="GO" id="GO:0012505">
    <property type="term" value="C:endomembrane system"/>
    <property type="evidence" value="ECO:0007669"/>
    <property type="project" value="UniProtKB-SubCell"/>
</dbReference>
<evidence type="ECO:0000256" key="3">
    <source>
        <dbReference type="ARBA" id="ARBA00022989"/>
    </source>
</evidence>
<dbReference type="HOGENOM" id="CLU_011244_0_0_1"/>
<gene>
    <name evidence="8" type="ORF">M408DRAFT_333381</name>
</gene>
<feature type="domain" description="SUN" evidence="7">
    <location>
        <begin position="132"/>
        <end position="302"/>
    </location>
</feature>
<dbReference type="PROSITE" id="PS51469">
    <property type="entry name" value="SUN"/>
    <property type="match status" value="1"/>
</dbReference>
<feature type="region of interest" description="Disordered" evidence="5">
    <location>
        <begin position="842"/>
        <end position="872"/>
    </location>
</feature>
<evidence type="ECO:0000256" key="5">
    <source>
        <dbReference type="SAM" id="MobiDB-lite"/>
    </source>
</evidence>
<dbReference type="AlphaFoldDB" id="A0A0C2W545"/>
<evidence type="ECO:0000259" key="7">
    <source>
        <dbReference type="PROSITE" id="PS51469"/>
    </source>
</evidence>
<feature type="region of interest" description="Disordered" evidence="5">
    <location>
        <begin position="358"/>
        <end position="382"/>
    </location>
</feature>
<dbReference type="PANTHER" id="PTHR12953">
    <property type="entry name" value="MEMBRANE PROTEIN CH1 RELATED"/>
    <property type="match status" value="1"/>
</dbReference>
<keyword evidence="6" id="KW-0732">Signal</keyword>
<feature type="region of interest" description="Disordered" evidence="5">
    <location>
        <begin position="947"/>
        <end position="1044"/>
    </location>
</feature>
<proteinExistence type="predicted"/>
<feature type="compositionally biased region" description="Polar residues" evidence="5">
    <location>
        <begin position="455"/>
        <end position="472"/>
    </location>
</feature>
<dbReference type="InterPro" id="IPR012919">
    <property type="entry name" value="SUN_dom"/>
</dbReference>
<feature type="compositionally biased region" description="Basic and acidic residues" evidence="5">
    <location>
        <begin position="722"/>
        <end position="732"/>
    </location>
</feature>
<evidence type="ECO:0000256" key="4">
    <source>
        <dbReference type="ARBA" id="ARBA00023136"/>
    </source>
</evidence>
<feature type="region of interest" description="Disordered" evidence="5">
    <location>
        <begin position="74"/>
        <end position="149"/>
    </location>
</feature>
<feature type="compositionally biased region" description="Acidic residues" evidence="5">
    <location>
        <begin position="966"/>
        <end position="988"/>
    </location>
</feature>
<dbReference type="GO" id="GO:0005737">
    <property type="term" value="C:cytoplasm"/>
    <property type="evidence" value="ECO:0007669"/>
    <property type="project" value="TreeGrafter"/>
</dbReference>
<dbReference type="GO" id="GO:0034975">
    <property type="term" value="P:protein folding in endoplasmic reticulum"/>
    <property type="evidence" value="ECO:0007669"/>
    <property type="project" value="TreeGrafter"/>
</dbReference>
<feature type="compositionally biased region" description="Polar residues" evidence="5">
    <location>
        <begin position="92"/>
        <end position="109"/>
    </location>
</feature>
<keyword evidence="2" id="KW-0812">Transmembrane</keyword>
<evidence type="ECO:0000313" key="8">
    <source>
        <dbReference type="EMBL" id="KIM21568.1"/>
    </source>
</evidence>
<evidence type="ECO:0000256" key="2">
    <source>
        <dbReference type="ARBA" id="ARBA00022692"/>
    </source>
</evidence>
<dbReference type="InterPro" id="IPR008979">
    <property type="entry name" value="Galactose-bd-like_sf"/>
</dbReference>
<dbReference type="Pfam" id="PF07738">
    <property type="entry name" value="Sad1_UNC"/>
    <property type="match status" value="1"/>
</dbReference>
<feature type="region of interest" description="Disordered" evidence="5">
    <location>
        <begin position="682"/>
        <end position="809"/>
    </location>
</feature>
<keyword evidence="4" id="KW-0472">Membrane</keyword>
<dbReference type="GO" id="GO:0016020">
    <property type="term" value="C:membrane"/>
    <property type="evidence" value="ECO:0007669"/>
    <property type="project" value="InterPro"/>
</dbReference>
<dbReference type="STRING" id="933852.A0A0C2W545"/>
<keyword evidence="3" id="KW-1133">Transmembrane helix</keyword>
<feature type="signal peptide" evidence="6">
    <location>
        <begin position="1"/>
        <end position="23"/>
    </location>
</feature>
<feature type="chain" id="PRO_5002157787" description="SUN domain-containing protein" evidence="6">
    <location>
        <begin position="24"/>
        <end position="1044"/>
    </location>
</feature>
<evidence type="ECO:0000313" key="9">
    <source>
        <dbReference type="Proteomes" id="UP000054097"/>
    </source>
</evidence>
<name>A0A0C2W545_SERVB</name>
<sequence>MPPLLVLASIFFISFSLFLPVFSENTTATSTTCPVPLSPLLQQVSAGVQQYPTCSLSSRPADPAPEFLSFEEWKAKQQAEQDASNREKESHVTSIVQPEVTQNVNTSNEVARRLKRRPNTEQNAVIGDNTVPSTSDSQQDITASSSPRSHIPLIDRFNYASNECNARIHSSHKSAKSASSILSRKKDKYMLSPCQTGKKKQFVIVELCEDIRIDTIQLANFEFFSGVFKDFRVSAAHAYTSDGKGWVIVGDYTAKNIRGIQTFHPTKELFPFYRYIRIDFLSYYGTEYFCPVSLLRVYGLTQMEEWKSDVWKAEWEASQEKVSLPEQTVIILEGRPAPPMGVPSKDDESVAAVGNDTPAATTDAEEPSEKEGSVELNSRVSPSMEAQIPVAMTYSAQHEESTKPIQPAQITTDSTPGQSHLPESSKKNDGSEVVAPAETELLRTPQSTEVEHPTTVETQAPITSMNAPVNTQAAASDIITPSPPSPSADSVISNSTRQRTITQTVSTTIILSAATPSASPAVPNGESVYRMIINRLTALEGNQTLYAKYVEEQGRMVNIRLERMEEDIGRLGGIVTLHQQHIAKMLDRHRAEMDSKYGKLVSQVDHLAHEVLMEKRLGMVQLFLLVTVLFVMGLTRGSRGEPMRLSRASAAWHKGIRSSGEWVSGWRGARVSDPDEAVAIDLRKNSSSPTLPLRPPFLHRSSSMRMESTERRPRRTSSQRAQPHDSAYDDFFHSPPRLSRHTTRSRRSSQHSRSRNHTPTRMPIQLPGPSSSFQGDGALGLGTDKAPGTTASQMKGHKRTNSGGAGGYWRTGRSISLSGAKGLSGGLSFGKPTGSTKRLAKTAHMHEVKTPRSATIGDSGTGPGRASGTATDQGVSQSLSVLSPMMEDPYSAGMVGFGDALPRQSDTKPVRIGGFNAEIGAAQSEGALSNPFGPVISAAPSSFGLDSSSGQNSGIGIPFPSPAMDGEGDDDVWVDESGEGEAYDDERDTQEVAMSSSPTRVKRGSGFAFGSPRRPFVFASSPPGKPRLKKRSDIIAPTVHGERL</sequence>
<dbReference type="SUPFAM" id="SSF49785">
    <property type="entry name" value="Galactose-binding domain-like"/>
    <property type="match status" value="1"/>
</dbReference>
<accession>A0A0C2W545</accession>
<protein>
    <recommendedName>
        <fullName evidence="7">SUN domain-containing protein</fullName>
    </recommendedName>
</protein>